<feature type="domain" description="Band 7" evidence="3">
    <location>
        <begin position="37"/>
        <end position="202"/>
    </location>
</feature>
<dbReference type="InterPro" id="IPR036013">
    <property type="entry name" value="Band_7/SPFH_dom_sf"/>
</dbReference>
<accession>A0A285MYL2</accession>
<dbReference type="AlphaFoldDB" id="A0A285MYL2"/>
<dbReference type="EMBL" id="OBEI01000001">
    <property type="protein sequence ID" value="SNZ02274.1"/>
    <property type="molecule type" value="Genomic_DNA"/>
</dbReference>
<dbReference type="CDD" id="cd03401">
    <property type="entry name" value="SPFH_prohibitin"/>
    <property type="match status" value="1"/>
</dbReference>
<dbReference type="InterPro" id="IPR001107">
    <property type="entry name" value="Band_7"/>
</dbReference>
<dbReference type="PANTHER" id="PTHR23222">
    <property type="entry name" value="PROHIBITIN"/>
    <property type="match status" value="1"/>
</dbReference>
<dbReference type="GO" id="GO:0008233">
    <property type="term" value="F:peptidase activity"/>
    <property type="evidence" value="ECO:0007669"/>
    <property type="project" value="UniProtKB-KW"/>
</dbReference>
<dbReference type="SUPFAM" id="SSF117892">
    <property type="entry name" value="Band 7/SPFH domain"/>
    <property type="match status" value="1"/>
</dbReference>
<dbReference type="SMART" id="SM00244">
    <property type="entry name" value="PHB"/>
    <property type="match status" value="1"/>
</dbReference>
<evidence type="ECO:0000256" key="1">
    <source>
        <dbReference type="ARBA" id="ARBA00004167"/>
    </source>
</evidence>
<evidence type="ECO:0000256" key="2">
    <source>
        <dbReference type="SAM" id="Phobius"/>
    </source>
</evidence>
<keyword evidence="2" id="KW-0472">Membrane</keyword>
<keyword evidence="4" id="KW-0645">Protease</keyword>
<proteinExistence type="predicted"/>
<comment type="subcellular location">
    <subcellularLocation>
        <location evidence="1">Membrane</location>
        <topology evidence="1">Single-pass membrane protein</topology>
    </subcellularLocation>
</comment>
<dbReference type="Pfam" id="PF01145">
    <property type="entry name" value="Band_7"/>
    <property type="match status" value="1"/>
</dbReference>
<dbReference type="PANTHER" id="PTHR23222:SF0">
    <property type="entry name" value="PROHIBITIN 1"/>
    <property type="match status" value="1"/>
</dbReference>
<feature type="transmembrane region" description="Helical" evidence="2">
    <location>
        <begin position="21"/>
        <end position="42"/>
    </location>
</feature>
<dbReference type="Proteomes" id="UP000219036">
    <property type="component" value="Unassembled WGS sequence"/>
</dbReference>
<dbReference type="InterPro" id="IPR000163">
    <property type="entry name" value="Prohibitin"/>
</dbReference>
<dbReference type="PRINTS" id="PR00679">
    <property type="entry name" value="PROHIBITIN"/>
</dbReference>
<sequence length="287" mass="32779">MQIDPNKFPQTGGKIPNFLKVAPIIIVIFILFLIVAPPFVVIPSGYVGVKLTLGKADMEELPPGLNFIIPAVQRVIKMSVRTQSYDLRGANSINSLSRDGLTINTELTVLYKIMPTKAAEIYVEYGLDYETKIIKPVIRSAVRDVIATLDSSQVYQERELIQKKLMETVSKELEKRYILLDEILIRDIKLPKRVVEAIEQKRRAYEEMQKMKFIVEKEKLEAERKRVEAKGIADANKIIAGSLTKEYLQWKFIENIKAYAQGDNNTVILIPYDQQMTPIINIPNIKK</sequence>
<dbReference type="GO" id="GO:0006508">
    <property type="term" value="P:proteolysis"/>
    <property type="evidence" value="ECO:0007669"/>
    <property type="project" value="UniProtKB-KW"/>
</dbReference>
<organism evidence="4 5">
    <name type="scientific">Persephonella hydrogeniphila</name>
    <dbReference type="NCBI Taxonomy" id="198703"/>
    <lineage>
        <taxon>Bacteria</taxon>
        <taxon>Pseudomonadati</taxon>
        <taxon>Aquificota</taxon>
        <taxon>Aquificia</taxon>
        <taxon>Aquificales</taxon>
        <taxon>Hydrogenothermaceae</taxon>
        <taxon>Persephonella</taxon>
    </lineage>
</organism>
<keyword evidence="2" id="KW-1133">Transmembrane helix</keyword>
<keyword evidence="5" id="KW-1185">Reference proteome</keyword>
<evidence type="ECO:0000313" key="5">
    <source>
        <dbReference type="Proteomes" id="UP000219036"/>
    </source>
</evidence>
<dbReference type="GO" id="GO:0016020">
    <property type="term" value="C:membrane"/>
    <property type="evidence" value="ECO:0007669"/>
    <property type="project" value="UniProtKB-SubCell"/>
</dbReference>
<reference evidence="5" key="1">
    <citation type="submission" date="2017-09" db="EMBL/GenBank/DDBJ databases">
        <authorList>
            <person name="Varghese N."/>
            <person name="Submissions S."/>
        </authorList>
    </citation>
    <scope>NUCLEOTIDE SEQUENCE [LARGE SCALE GENOMIC DNA]</scope>
    <source>
        <strain evidence="5">DSM 15103</strain>
    </source>
</reference>
<evidence type="ECO:0000313" key="4">
    <source>
        <dbReference type="EMBL" id="SNZ02274.1"/>
    </source>
</evidence>
<keyword evidence="2" id="KW-0812">Transmembrane</keyword>
<keyword evidence="4" id="KW-0378">Hydrolase</keyword>
<dbReference type="OrthoDB" id="9812991at2"/>
<name>A0A285MYL2_9AQUI</name>
<protein>
    <submittedName>
        <fullName evidence="4">Regulator of protease activity HflC, stomatin/prohibitin superfamily</fullName>
    </submittedName>
</protein>
<dbReference type="Gene3D" id="3.30.479.30">
    <property type="entry name" value="Band 7 domain"/>
    <property type="match status" value="1"/>
</dbReference>
<dbReference type="RefSeq" id="WP_096999282.1">
    <property type="nucleotide sequence ID" value="NZ_OBEI01000001.1"/>
</dbReference>
<gene>
    <name evidence="4" type="ORF">SAMN06265182_0073</name>
</gene>
<evidence type="ECO:0000259" key="3">
    <source>
        <dbReference type="SMART" id="SM00244"/>
    </source>
</evidence>